<sequence>FGMDQVADNNDVEMHFAAYTNDGQFDWMEDENYFKFHDPILMNSSGPIYFSAVGNYIHSPATGKLEIGSSLDNDLTSMYLKSDGGLTFNVATDGVAEANDYFSFKTQNTEVMQIGSGGAVVMNSNLTIGNNSENDFTITFDGGTSNGVLTWMEDEDHLKFSDDAVMDAAMKLYFHDEGGEYIHASADGTLEIDAGTTLDITAPTVDINASSKVDINKNLDLSGYNGSSIGLKLAGTLVTSSATELNVLDNAGSGGTAVASKAVIADANRNIGVIKGTALYLGTSGSETQVSASG</sequence>
<dbReference type="AlphaFoldDB" id="A0A382UB49"/>
<accession>A0A382UB49</accession>
<gene>
    <name evidence="1" type="ORF">METZ01_LOCUS384378</name>
</gene>
<reference evidence="1" key="1">
    <citation type="submission" date="2018-05" db="EMBL/GenBank/DDBJ databases">
        <authorList>
            <person name="Lanie J.A."/>
            <person name="Ng W.-L."/>
            <person name="Kazmierczak K.M."/>
            <person name="Andrzejewski T.M."/>
            <person name="Davidsen T.M."/>
            <person name="Wayne K.J."/>
            <person name="Tettelin H."/>
            <person name="Glass J.I."/>
            <person name="Rusch D."/>
            <person name="Podicherti R."/>
            <person name="Tsui H.-C.T."/>
            <person name="Winkler M.E."/>
        </authorList>
    </citation>
    <scope>NUCLEOTIDE SEQUENCE</scope>
</reference>
<protein>
    <submittedName>
        <fullName evidence="1">Uncharacterized protein</fullName>
    </submittedName>
</protein>
<proteinExistence type="predicted"/>
<feature type="non-terminal residue" evidence="1">
    <location>
        <position position="294"/>
    </location>
</feature>
<dbReference type="EMBL" id="UINC01142905">
    <property type="protein sequence ID" value="SVD31524.1"/>
    <property type="molecule type" value="Genomic_DNA"/>
</dbReference>
<evidence type="ECO:0000313" key="1">
    <source>
        <dbReference type="EMBL" id="SVD31524.1"/>
    </source>
</evidence>
<feature type="non-terminal residue" evidence="1">
    <location>
        <position position="1"/>
    </location>
</feature>
<name>A0A382UB49_9ZZZZ</name>
<organism evidence="1">
    <name type="scientific">marine metagenome</name>
    <dbReference type="NCBI Taxonomy" id="408172"/>
    <lineage>
        <taxon>unclassified sequences</taxon>
        <taxon>metagenomes</taxon>
        <taxon>ecological metagenomes</taxon>
    </lineage>
</organism>